<evidence type="ECO:0000256" key="1">
    <source>
        <dbReference type="ARBA" id="ARBA00022460"/>
    </source>
</evidence>
<keyword evidence="1" id="KW-0193">Cuticle</keyword>
<dbReference type="InterPro" id="IPR051217">
    <property type="entry name" value="Insect_Cuticle_Struc_Prot"/>
</dbReference>
<accession>A0A7R8CBR9</accession>
<evidence type="ECO:0000313" key="2">
    <source>
        <dbReference type="EMBL" id="CAF2755922.1"/>
    </source>
</evidence>
<dbReference type="PANTHER" id="PTHR12236:SF95">
    <property type="entry name" value="CUTICULAR PROTEIN 76BD, ISOFORM C-RELATED"/>
    <property type="match status" value="1"/>
</dbReference>
<sequence>MKHHLHQYFIPRNILFNQNTNMKFVIALVLMASVALARPQNGFEDDYFDPNPKYRFEYKVASDETQTYMTQEESRDGDFVTGQYTYVDANGSLVTVTYEAGPEGYSESRDIQEGFINVVNKK</sequence>
<dbReference type="AlphaFoldDB" id="A0A7R8CBR9"/>
<keyword evidence="3" id="KW-1185">Reference proteome</keyword>
<gene>
    <name evidence="2" type="ORF">LSAA_2184</name>
</gene>
<dbReference type="GO" id="GO:0042302">
    <property type="term" value="F:structural constituent of cuticle"/>
    <property type="evidence" value="ECO:0007669"/>
    <property type="project" value="UniProtKB-UniRule"/>
</dbReference>
<dbReference type="OrthoDB" id="6382573at2759"/>
<evidence type="ECO:0000313" key="3">
    <source>
        <dbReference type="Proteomes" id="UP000675881"/>
    </source>
</evidence>
<dbReference type="PROSITE" id="PS51155">
    <property type="entry name" value="CHIT_BIND_RR_2"/>
    <property type="match status" value="1"/>
</dbReference>
<organism evidence="2 3">
    <name type="scientific">Lepeophtheirus salmonis</name>
    <name type="common">Salmon louse</name>
    <name type="synonym">Caligus salmonis</name>
    <dbReference type="NCBI Taxonomy" id="72036"/>
    <lineage>
        <taxon>Eukaryota</taxon>
        <taxon>Metazoa</taxon>
        <taxon>Ecdysozoa</taxon>
        <taxon>Arthropoda</taxon>
        <taxon>Crustacea</taxon>
        <taxon>Multicrustacea</taxon>
        <taxon>Hexanauplia</taxon>
        <taxon>Copepoda</taxon>
        <taxon>Siphonostomatoida</taxon>
        <taxon>Caligidae</taxon>
        <taxon>Lepeophtheirus</taxon>
    </lineage>
</organism>
<reference evidence="2" key="1">
    <citation type="submission" date="2021-02" db="EMBL/GenBank/DDBJ databases">
        <authorList>
            <person name="Bekaert M."/>
        </authorList>
    </citation>
    <scope>NUCLEOTIDE SEQUENCE</scope>
    <source>
        <strain evidence="2">IoA-00</strain>
    </source>
</reference>
<dbReference type="GO" id="GO:0031012">
    <property type="term" value="C:extracellular matrix"/>
    <property type="evidence" value="ECO:0007669"/>
    <property type="project" value="TreeGrafter"/>
</dbReference>
<dbReference type="EMBL" id="HG994580">
    <property type="protein sequence ID" value="CAF2755922.1"/>
    <property type="molecule type" value="Genomic_DNA"/>
</dbReference>
<dbReference type="InterPro" id="IPR000618">
    <property type="entry name" value="Insect_cuticle"/>
</dbReference>
<proteinExistence type="predicted"/>
<dbReference type="PANTHER" id="PTHR12236">
    <property type="entry name" value="STRUCTURAL CONTITUENT OF CUTICLE"/>
    <property type="match status" value="1"/>
</dbReference>
<name>A0A7R8CBR9_LEPSM</name>
<protein>
    <submittedName>
        <fullName evidence="2">(salmon louse) hypothetical protein</fullName>
    </submittedName>
</protein>
<dbReference type="Proteomes" id="UP000675881">
    <property type="component" value="Chromosome 1"/>
</dbReference>
<dbReference type="GO" id="GO:0005615">
    <property type="term" value="C:extracellular space"/>
    <property type="evidence" value="ECO:0007669"/>
    <property type="project" value="TreeGrafter"/>
</dbReference>
<dbReference type="Pfam" id="PF00379">
    <property type="entry name" value="Chitin_bind_4"/>
    <property type="match status" value="1"/>
</dbReference>